<evidence type="ECO:0000256" key="8">
    <source>
        <dbReference type="ARBA" id="ARBA00023163"/>
    </source>
</evidence>
<organism evidence="12 13">
    <name type="scientific">candidate division WOR-3 bacterium RBG_13_43_14</name>
    <dbReference type="NCBI Taxonomy" id="1802590"/>
    <lineage>
        <taxon>Bacteria</taxon>
        <taxon>Bacteria division WOR-3</taxon>
    </lineage>
</organism>
<dbReference type="AlphaFoldDB" id="A0A1F4U3E3"/>
<keyword evidence="2" id="KW-0240">DNA-directed RNA polymerase</keyword>
<evidence type="ECO:0000313" key="13">
    <source>
        <dbReference type="Proteomes" id="UP000177025"/>
    </source>
</evidence>
<keyword evidence="8" id="KW-0804">Transcription</keyword>
<evidence type="ECO:0000259" key="10">
    <source>
        <dbReference type="Pfam" id="PF04552"/>
    </source>
</evidence>
<keyword evidence="7" id="KW-0238">DNA-binding</keyword>
<evidence type="ECO:0000256" key="4">
    <source>
        <dbReference type="ARBA" id="ARBA00022695"/>
    </source>
</evidence>
<dbReference type="InterPro" id="IPR000394">
    <property type="entry name" value="RNA_pol_sigma_54"/>
</dbReference>
<dbReference type="GO" id="GO:0016779">
    <property type="term" value="F:nucleotidyltransferase activity"/>
    <property type="evidence" value="ECO:0007669"/>
    <property type="project" value="UniProtKB-KW"/>
</dbReference>
<dbReference type="GO" id="GO:0003677">
    <property type="term" value="F:DNA binding"/>
    <property type="evidence" value="ECO:0007669"/>
    <property type="project" value="UniProtKB-KW"/>
</dbReference>
<dbReference type="GO" id="GO:0006352">
    <property type="term" value="P:DNA-templated transcription initiation"/>
    <property type="evidence" value="ECO:0007669"/>
    <property type="project" value="InterPro"/>
</dbReference>
<reference evidence="12 13" key="1">
    <citation type="journal article" date="2016" name="Nat. Commun.">
        <title>Thousands of microbial genomes shed light on interconnected biogeochemical processes in an aquifer system.</title>
        <authorList>
            <person name="Anantharaman K."/>
            <person name="Brown C.T."/>
            <person name="Hug L.A."/>
            <person name="Sharon I."/>
            <person name="Castelle C.J."/>
            <person name="Probst A.J."/>
            <person name="Thomas B.C."/>
            <person name="Singh A."/>
            <person name="Wilkins M.J."/>
            <person name="Karaoz U."/>
            <person name="Brodie E.L."/>
            <person name="Williams K.H."/>
            <person name="Hubbard S.S."/>
            <person name="Banfield J.F."/>
        </authorList>
    </citation>
    <scope>NUCLEOTIDE SEQUENCE [LARGE SCALE GENOMIC DNA]</scope>
</reference>
<keyword evidence="5" id="KW-0805">Transcription regulation</keyword>
<name>A0A1F4U3E3_UNCW3</name>
<dbReference type="InterPro" id="IPR038709">
    <property type="entry name" value="RpoN_core-bd_sf"/>
</dbReference>
<comment type="caution">
    <text evidence="12">The sequence shown here is derived from an EMBL/GenBank/DDBJ whole genome shotgun (WGS) entry which is preliminary data.</text>
</comment>
<dbReference type="InterPro" id="IPR007046">
    <property type="entry name" value="RNA_pol_sigma_54_core-bd"/>
</dbReference>
<evidence type="ECO:0000259" key="11">
    <source>
        <dbReference type="Pfam" id="PF04963"/>
    </source>
</evidence>
<evidence type="ECO:0000256" key="5">
    <source>
        <dbReference type="ARBA" id="ARBA00023015"/>
    </source>
</evidence>
<dbReference type="GO" id="GO:0016987">
    <property type="term" value="F:sigma factor activity"/>
    <property type="evidence" value="ECO:0007669"/>
    <property type="project" value="UniProtKB-KW"/>
</dbReference>
<keyword evidence="6" id="KW-0731">Sigma factor</keyword>
<protein>
    <submittedName>
        <fullName evidence="12">RNA polymerase sigma-54 factor</fullName>
    </submittedName>
</protein>
<proteinExistence type="inferred from homology"/>
<dbReference type="GO" id="GO:0000428">
    <property type="term" value="C:DNA-directed RNA polymerase complex"/>
    <property type="evidence" value="ECO:0007669"/>
    <property type="project" value="UniProtKB-KW"/>
</dbReference>
<evidence type="ECO:0000313" key="12">
    <source>
        <dbReference type="EMBL" id="OGC39399.1"/>
    </source>
</evidence>
<dbReference type="PRINTS" id="PR00045">
    <property type="entry name" value="SIGMA54FCT"/>
</dbReference>
<dbReference type="PANTHER" id="PTHR32248">
    <property type="entry name" value="RNA POLYMERASE SIGMA-54 FACTOR"/>
    <property type="match status" value="1"/>
</dbReference>
<comment type="similarity">
    <text evidence="1">Belongs to the sigma-54 factor family.</text>
</comment>
<feature type="domain" description="RNA polymerase sigma factor 54 DNA-binding" evidence="10">
    <location>
        <begin position="314"/>
        <end position="465"/>
    </location>
</feature>
<feature type="compositionally biased region" description="Acidic residues" evidence="9">
    <location>
        <begin position="53"/>
        <end position="76"/>
    </location>
</feature>
<dbReference type="NCBIfam" id="TIGR02395">
    <property type="entry name" value="rpoN_sigma"/>
    <property type="match status" value="1"/>
</dbReference>
<dbReference type="PANTHER" id="PTHR32248:SF4">
    <property type="entry name" value="RNA POLYMERASE SIGMA-54 FACTOR"/>
    <property type="match status" value="1"/>
</dbReference>
<dbReference type="Proteomes" id="UP000177025">
    <property type="component" value="Unassembled WGS sequence"/>
</dbReference>
<evidence type="ECO:0000256" key="3">
    <source>
        <dbReference type="ARBA" id="ARBA00022679"/>
    </source>
</evidence>
<evidence type="ECO:0000256" key="9">
    <source>
        <dbReference type="SAM" id="MobiDB-lite"/>
    </source>
</evidence>
<dbReference type="PROSITE" id="PS50044">
    <property type="entry name" value="SIGMA54_3"/>
    <property type="match status" value="1"/>
</dbReference>
<dbReference type="Gene3D" id="1.10.10.1330">
    <property type="entry name" value="RNA polymerase sigma-54 factor, core-binding domain"/>
    <property type="match status" value="1"/>
</dbReference>
<keyword evidence="3" id="KW-0808">Transferase</keyword>
<evidence type="ECO:0000256" key="6">
    <source>
        <dbReference type="ARBA" id="ARBA00023082"/>
    </source>
</evidence>
<dbReference type="Pfam" id="PF04552">
    <property type="entry name" value="Sigma54_DBD"/>
    <property type="match status" value="1"/>
</dbReference>
<dbReference type="InterPro" id="IPR007634">
    <property type="entry name" value="RNA_pol_sigma_54_DNA-bd"/>
</dbReference>
<dbReference type="Pfam" id="PF04963">
    <property type="entry name" value="Sigma54_CBD"/>
    <property type="match status" value="1"/>
</dbReference>
<evidence type="ECO:0000256" key="1">
    <source>
        <dbReference type="ARBA" id="ARBA00008798"/>
    </source>
</evidence>
<accession>A0A1F4U3E3</accession>
<feature type="domain" description="RNA polymerase sigma factor 54 core-binding" evidence="11">
    <location>
        <begin position="111"/>
        <end position="297"/>
    </location>
</feature>
<gene>
    <name evidence="12" type="ORF">A2Y85_06285</name>
</gene>
<evidence type="ECO:0000256" key="7">
    <source>
        <dbReference type="ARBA" id="ARBA00023125"/>
    </source>
</evidence>
<dbReference type="Pfam" id="PF00309">
    <property type="entry name" value="Sigma54_AID"/>
    <property type="match status" value="1"/>
</dbReference>
<keyword evidence="4" id="KW-0548">Nucleotidyltransferase</keyword>
<dbReference type="GO" id="GO:0001216">
    <property type="term" value="F:DNA-binding transcription activator activity"/>
    <property type="evidence" value="ECO:0007669"/>
    <property type="project" value="InterPro"/>
</dbReference>
<dbReference type="PIRSF" id="PIRSF000774">
    <property type="entry name" value="RpoN"/>
    <property type="match status" value="1"/>
</dbReference>
<feature type="region of interest" description="Disordered" evidence="9">
    <location>
        <begin position="50"/>
        <end position="84"/>
    </location>
</feature>
<sequence length="466" mass="54946">MYRKRNELRQQPELRQTFLPTLVYYLRLIELPNLELDVYLRQEIESNPMLEESSTDEINNENIEEPVFDDREEEIPEKEKREQENEFDIAELFADEPAQTTFNFDEYRDPIDNIADEGERLYDLLLRQARSQFEGIDLEIAELVIVNINEDGHLATGPEEIAGKEYSIDQVKNIIKQIQRFDPVGCAWQDPRDPLMIQLAELGFDENSVECQLVRDHLKELQSNHNDELMKKLSITETQLLKAKEMILKLDPKPGWRCSNARSKYVSCDFIVRWRENNLIGHLNDEYIQRIRIKRQYREILKNPNGVNKEELAFIKHKLQSAQNLIIAIEQRRKTLNRILEGILEFQKDFFRVGYDYLKPMTMTEFARQLNVNPSTISRALANKYLESPWGIHSMKFFFKPAVADTDKRIIFNKIKDIILNEDKTAPLSDTQIAKKLSRDGIIISRRTVSKYRDLLKIPAHQFRRS</sequence>
<evidence type="ECO:0000256" key="2">
    <source>
        <dbReference type="ARBA" id="ARBA00022478"/>
    </source>
</evidence>
<dbReference type="EMBL" id="MEUM01000137">
    <property type="protein sequence ID" value="OGC39399.1"/>
    <property type="molecule type" value="Genomic_DNA"/>
</dbReference>
<dbReference type="Gene3D" id="1.10.10.60">
    <property type="entry name" value="Homeodomain-like"/>
    <property type="match status" value="1"/>
</dbReference>